<dbReference type="Proteomes" id="UP000192368">
    <property type="component" value="Unassembled WGS sequence"/>
</dbReference>
<dbReference type="EMBL" id="FWWR01000017">
    <property type="protein sequence ID" value="SMB93416.1"/>
    <property type="molecule type" value="Genomic_DNA"/>
</dbReference>
<keyword evidence="1" id="KW-0812">Transmembrane</keyword>
<reference evidence="3" key="1">
    <citation type="submission" date="2017-04" db="EMBL/GenBank/DDBJ databases">
        <authorList>
            <person name="Varghese N."/>
            <person name="Submissions S."/>
        </authorList>
    </citation>
    <scope>NUCLEOTIDE SEQUENCE [LARGE SCALE GENOMIC DNA]</scope>
    <source>
        <strain evidence="3">DSM 20463</strain>
    </source>
</reference>
<feature type="transmembrane region" description="Helical" evidence="1">
    <location>
        <begin position="6"/>
        <end position="23"/>
    </location>
</feature>
<evidence type="ECO:0000313" key="2">
    <source>
        <dbReference type="EMBL" id="SMB93416.1"/>
    </source>
</evidence>
<feature type="transmembrane region" description="Helical" evidence="1">
    <location>
        <begin position="66"/>
        <end position="88"/>
    </location>
</feature>
<proteinExistence type="predicted"/>
<organism evidence="2 3">
    <name type="scientific">Peptoniphilus asaccharolyticus DSM 20463</name>
    <dbReference type="NCBI Taxonomy" id="573058"/>
    <lineage>
        <taxon>Bacteria</taxon>
        <taxon>Bacillati</taxon>
        <taxon>Bacillota</taxon>
        <taxon>Tissierellia</taxon>
        <taxon>Tissierellales</taxon>
        <taxon>Peptoniphilaceae</taxon>
        <taxon>Peptoniphilus</taxon>
    </lineage>
</organism>
<dbReference type="AlphaFoldDB" id="A0A1W1VJB0"/>
<feature type="transmembrane region" description="Helical" evidence="1">
    <location>
        <begin position="35"/>
        <end position="60"/>
    </location>
</feature>
<keyword evidence="1" id="KW-1133">Transmembrane helix</keyword>
<dbReference type="STRING" id="573058.SAMN00017477_2070"/>
<protein>
    <submittedName>
        <fullName evidence="2">Uncharacterized protein</fullName>
    </submittedName>
</protein>
<feature type="transmembrane region" description="Helical" evidence="1">
    <location>
        <begin position="100"/>
        <end position="119"/>
    </location>
</feature>
<gene>
    <name evidence="2" type="ORF">SAMN00017477_2070</name>
</gene>
<dbReference type="RefSeq" id="WP_084231576.1">
    <property type="nucleotide sequence ID" value="NZ_FWWR01000017.1"/>
</dbReference>
<accession>A0A1W1VJB0</accession>
<sequence length="123" mass="13927">MKIRTYIASSIYIILAIMLPILLEQSKIIYDAKVTYNTMILTTSNLLSLFILGVSMGWAIKCYLKAPVKIILIILSTVTIFSILGAITQNSILMTYLMRYYQVINKLVMLNAVLLVLSFKRAN</sequence>
<evidence type="ECO:0000256" key="1">
    <source>
        <dbReference type="SAM" id="Phobius"/>
    </source>
</evidence>
<keyword evidence="3" id="KW-1185">Reference proteome</keyword>
<keyword evidence="1" id="KW-0472">Membrane</keyword>
<name>A0A1W1VJB0_PEPAS</name>
<evidence type="ECO:0000313" key="3">
    <source>
        <dbReference type="Proteomes" id="UP000192368"/>
    </source>
</evidence>